<dbReference type="InterPro" id="IPR023213">
    <property type="entry name" value="CAT-like_dom_sf"/>
</dbReference>
<evidence type="ECO:0000313" key="3">
    <source>
        <dbReference type="EMBL" id="KPV74645.1"/>
    </source>
</evidence>
<dbReference type="EMBL" id="KQ474079">
    <property type="protein sequence ID" value="KPV74645.1"/>
    <property type="molecule type" value="Genomic_DNA"/>
</dbReference>
<evidence type="ECO:0000256" key="2">
    <source>
        <dbReference type="SAM" id="MobiDB-lite"/>
    </source>
</evidence>
<keyword evidence="1" id="KW-0808">Transferase</keyword>
<feature type="region of interest" description="Disordered" evidence="2">
    <location>
        <begin position="259"/>
        <end position="289"/>
    </location>
</feature>
<gene>
    <name evidence="3" type="ORF">RHOBADRAFT_44159</name>
</gene>
<protein>
    <recommendedName>
        <fullName evidence="5">Transferase family protein</fullName>
    </recommendedName>
</protein>
<dbReference type="AlphaFoldDB" id="A0A194S299"/>
<dbReference type="OMA" id="FPQWAGQ"/>
<reference evidence="3 4" key="1">
    <citation type="journal article" date="2015" name="Front. Microbiol.">
        <title>Genome sequence of the plant growth promoting endophytic yeast Rhodotorula graminis WP1.</title>
        <authorList>
            <person name="Firrincieli A."/>
            <person name="Otillar R."/>
            <person name="Salamov A."/>
            <person name="Schmutz J."/>
            <person name="Khan Z."/>
            <person name="Redman R.S."/>
            <person name="Fleck N.D."/>
            <person name="Lindquist E."/>
            <person name="Grigoriev I.V."/>
            <person name="Doty S.L."/>
        </authorList>
    </citation>
    <scope>NUCLEOTIDE SEQUENCE [LARGE SCALE GENOMIC DNA]</scope>
    <source>
        <strain evidence="3 4">WP1</strain>
    </source>
</reference>
<dbReference type="STRING" id="578459.A0A194S299"/>
<evidence type="ECO:0000256" key="1">
    <source>
        <dbReference type="ARBA" id="ARBA00022679"/>
    </source>
</evidence>
<evidence type="ECO:0000313" key="4">
    <source>
        <dbReference type="Proteomes" id="UP000053890"/>
    </source>
</evidence>
<dbReference type="PANTHER" id="PTHR31642:SF310">
    <property type="entry name" value="FATTY ALCOHOL:CAFFEOYL-COA ACYLTRANSFERASE"/>
    <property type="match status" value="1"/>
</dbReference>
<dbReference type="GO" id="GO:0016747">
    <property type="term" value="F:acyltransferase activity, transferring groups other than amino-acyl groups"/>
    <property type="evidence" value="ECO:0007669"/>
    <property type="project" value="TreeGrafter"/>
</dbReference>
<dbReference type="OrthoDB" id="444127at2759"/>
<dbReference type="Proteomes" id="UP000053890">
    <property type="component" value="Unassembled WGS sequence"/>
</dbReference>
<dbReference type="Gene3D" id="3.30.559.10">
    <property type="entry name" value="Chloramphenicol acetyltransferase-like domain"/>
    <property type="match status" value="2"/>
</dbReference>
<keyword evidence="4" id="KW-1185">Reference proteome</keyword>
<dbReference type="RefSeq" id="XP_018270694.1">
    <property type="nucleotide sequence ID" value="XM_018414360.1"/>
</dbReference>
<dbReference type="GeneID" id="28974808"/>
<accession>A0A194S299</accession>
<evidence type="ECO:0008006" key="5">
    <source>
        <dbReference type="Google" id="ProtNLM"/>
    </source>
</evidence>
<sequence length="522" mass="55283">MTTTSPATSLKRIFPRAPSRSTSKPLSIIDSVCSAFFSFAAVKLYPAVVDQPDPFKPALVEASLGHVLSAYPHWAGRLRLAKPDDPGRPYQKRFGRIFVEYGSPSDPGVLLAFAERDTPLAPLIPPLVEGETVDAASLERAGVYPELSSVVTLRPSPTDGAALAVQVLRFSCGGVAVGFRVSHSLADAGTLNRFVADWADVHRVALASPGSLDGVPLPHRPFEPELLDEHAMGDLDADELDEATEREYAKLPRTALDLWAPRPGSAPHPEGMALTSGPDPSIDAVDAALGRPRGSPLPWSTWHLDEPVSLRSLYLAPPTLERIWAAAGGREGGVSAHDALVGHFWRLSVRARDLTAGTEARITPAVGLRARLDPPLSPDALGSNFVLLASSSTSDKVAGAGGEAVAARAIRSTIDSASPAALGALLSHEAHALDPVRVQPYFCGEEHTSMSSWIGAGAYGADFGSGAPTYAEGVLPSVDGMLLFEDVPGEGRKWIERGARVKLALRNEVMDKVLSDPELLSL</sequence>
<proteinExistence type="predicted"/>
<feature type="region of interest" description="Disordered" evidence="2">
    <location>
        <begin position="1"/>
        <end position="24"/>
    </location>
</feature>
<name>A0A194S299_RHOGW</name>
<dbReference type="PANTHER" id="PTHR31642">
    <property type="entry name" value="TRICHOTHECENE 3-O-ACETYLTRANSFERASE"/>
    <property type="match status" value="1"/>
</dbReference>
<dbReference type="InterPro" id="IPR050317">
    <property type="entry name" value="Plant_Fungal_Acyltransferase"/>
</dbReference>
<organism evidence="3 4">
    <name type="scientific">Rhodotorula graminis (strain WP1)</name>
    <dbReference type="NCBI Taxonomy" id="578459"/>
    <lineage>
        <taxon>Eukaryota</taxon>
        <taxon>Fungi</taxon>
        <taxon>Dikarya</taxon>
        <taxon>Basidiomycota</taxon>
        <taxon>Pucciniomycotina</taxon>
        <taxon>Microbotryomycetes</taxon>
        <taxon>Sporidiobolales</taxon>
        <taxon>Sporidiobolaceae</taxon>
        <taxon>Rhodotorula</taxon>
    </lineage>
</organism>
<dbReference type="Pfam" id="PF02458">
    <property type="entry name" value="Transferase"/>
    <property type="match status" value="2"/>
</dbReference>